<sequence length="61" mass="7116">MFAPANAAHFTLLLDCRQRGLFKVPVIQWHWFDQDKRHHKDVIASALRKPPLALTRPETLL</sequence>
<protein>
    <recommendedName>
        <fullName evidence="3">RAP domain-containing protein</fullName>
    </recommendedName>
</protein>
<keyword evidence="2" id="KW-1185">Reference proteome</keyword>
<name>A0A5N7KJR8_9PSED</name>
<dbReference type="Proteomes" id="UP000326112">
    <property type="component" value="Unassembled WGS sequence"/>
</dbReference>
<dbReference type="EMBL" id="VUAZ01000052">
    <property type="protein sequence ID" value="MPR02310.1"/>
    <property type="molecule type" value="Genomic_DNA"/>
</dbReference>
<reference evidence="1 2" key="2">
    <citation type="journal article" date="2023" name="Plant Pathol.">
        <title>Dismantling and reorganizing Pseudomonas marginalis sensu#lato.</title>
        <authorList>
            <person name="Sawada H."/>
            <person name="Fujikawa T."/>
            <person name="Satou M."/>
        </authorList>
    </citation>
    <scope>NUCLEOTIDE SEQUENCE [LARGE SCALE GENOMIC DNA]</scope>
    <source>
        <strain evidence="1 2">MAFF 212408</strain>
    </source>
</reference>
<evidence type="ECO:0000313" key="2">
    <source>
        <dbReference type="Proteomes" id="UP000326112"/>
    </source>
</evidence>
<dbReference type="RefSeq" id="WP_152746355.1">
    <property type="nucleotide sequence ID" value="NZ_VUAZ01000052.1"/>
</dbReference>
<accession>A0A5N7KJR8</accession>
<evidence type="ECO:0008006" key="3">
    <source>
        <dbReference type="Google" id="ProtNLM"/>
    </source>
</evidence>
<organism evidence="1 2">
    <name type="scientific">Pseudomonas kitaguniensis</name>
    <dbReference type="NCBI Taxonomy" id="2607908"/>
    <lineage>
        <taxon>Bacteria</taxon>
        <taxon>Pseudomonadati</taxon>
        <taxon>Pseudomonadota</taxon>
        <taxon>Gammaproteobacteria</taxon>
        <taxon>Pseudomonadales</taxon>
        <taxon>Pseudomonadaceae</taxon>
        <taxon>Pseudomonas</taxon>
    </lineage>
</organism>
<comment type="caution">
    <text evidence="1">The sequence shown here is derived from an EMBL/GenBank/DDBJ whole genome shotgun (WGS) entry which is preliminary data.</text>
</comment>
<evidence type="ECO:0000313" key="1">
    <source>
        <dbReference type="EMBL" id="MPR02310.1"/>
    </source>
</evidence>
<reference evidence="1 2" key="1">
    <citation type="journal article" date="2020" name="Int. J. Syst. Evol. Microbiol.">
        <title>Pseudomonas kitaguniensis sp. nov., a pathogen causing bacterial rot of Welsh onion in Japan.</title>
        <authorList>
            <person name="Sawada H."/>
            <person name="Fujikawa T."/>
            <person name="Nishiwaki Y."/>
            <person name="Horita H."/>
        </authorList>
    </citation>
    <scope>NUCLEOTIDE SEQUENCE [LARGE SCALE GENOMIC DNA]</scope>
    <source>
        <strain evidence="1 2">MAFF 212408</strain>
    </source>
</reference>
<proteinExistence type="predicted"/>
<gene>
    <name evidence="1" type="ORF">F0169_09600</name>
</gene>